<accession>A0A9C7PTW2</accession>
<feature type="domain" description="RNA polymerase sigma-70 region 2" evidence="8">
    <location>
        <begin position="303"/>
        <end position="374"/>
    </location>
</feature>
<dbReference type="InterPro" id="IPR007630">
    <property type="entry name" value="RNA_pol_sigma70_r4"/>
</dbReference>
<dbReference type="AlphaFoldDB" id="A0A9C7PTW2"/>
<evidence type="ECO:0008006" key="12">
    <source>
        <dbReference type="Google" id="ProtNLM"/>
    </source>
</evidence>
<evidence type="ECO:0000256" key="2">
    <source>
        <dbReference type="ARBA" id="ARBA00023015"/>
    </source>
</evidence>
<keyword evidence="11" id="KW-1185">Reference proteome</keyword>
<organism evidence="10 11">
    <name type="scientific">Galdieria partita</name>
    <dbReference type="NCBI Taxonomy" id="83374"/>
    <lineage>
        <taxon>Eukaryota</taxon>
        <taxon>Rhodophyta</taxon>
        <taxon>Bangiophyceae</taxon>
        <taxon>Galdieriales</taxon>
        <taxon>Galdieriaceae</taxon>
        <taxon>Galdieria</taxon>
    </lineage>
</organism>
<evidence type="ECO:0000256" key="4">
    <source>
        <dbReference type="ARBA" id="ARBA00023125"/>
    </source>
</evidence>
<evidence type="ECO:0000313" key="11">
    <source>
        <dbReference type="Proteomes" id="UP001061958"/>
    </source>
</evidence>
<feature type="region of interest" description="Disordered" evidence="6">
    <location>
        <begin position="73"/>
        <end position="93"/>
    </location>
</feature>
<gene>
    <name evidence="10" type="ORF">GpartN1_g2170.t1</name>
</gene>
<evidence type="ECO:0000256" key="1">
    <source>
        <dbReference type="ARBA" id="ARBA00007788"/>
    </source>
</evidence>
<dbReference type="Pfam" id="PF04539">
    <property type="entry name" value="Sigma70_r3"/>
    <property type="match status" value="1"/>
</dbReference>
<dbReference type="InterPro" id="IPR007624">
    <property type="entry name" value="RNA_pol_sigma70_r3"/>
</dbReference>
<dbReference type="PANTHER" id="PTHR30603:SF47">
    <property type="entry name" value="RNA POLYMERASE SIGMA FACTOR SIGD, CHLOROPLASTIC"/>
    <property type="match status" value="1"/>
</dbReference>
<feature type="domain" description="RNA polymerase sigma-70 region 4" evidence="9">
    <location>
        <begin position="482"/>
        <end position="532"/>
    </location>
</feature>
<reference evidence="10" key="2">
    <citation type="submission" date="2022-01" db="EMBL/GenBank/DDBJ databases">
        <authorList>
            <person name="Hirooka S."/>
            <person name="Miyagishima S.Y."/>
        </authorList>
    </citation>
    <scope>NUCLEOTIDE SEQUENCE</scope>
    <source>
        <strain evidence="10">NBRC 102759</strain>
    </source>
</reference>
<dbReference type="Gene3D" id="1.20.120.1810">
    <property type="match status" value="1"/>
</dbReference>
<dbReference type="GO" id="GO:0016987">
    <property type="term" value="F:sigma factor activity"/>
    <property type="evidence" value="ECO:0007669"/>
    <property type="project" value="UniProtKB-KW"/>
</dbReference>
<dbReference type="InterPro" id="IPR013324">
    <property type="entry name" value="RNA_pol_sigma_r3/r4-like"/>
</dbReference>
<dbReference type="InterPro" id="IPR007627">
    <property type="entry name" value="RNA_pol_sigma70_r2"/>
</dbReference>
<dbReference type="OrthoDB" id="206108at2759"/>
<dbReference type="SUPFAM" id="SSF88946">
    <property type="entry name" value="Sigma2 domain of RNA polymerase sigma factors"/>
    <property type="match status" value="1"/>
</dbReference>
<dbReference type="InterPro" id="IPR036388">
    <property type="entry name" value="WH-like_DNA-bd_sf"/>
</dbReference>
<keyword evidence="4" id="KW-0238">DNA-binding</keyword>
<dbReference type="PANTHER" id="PTHR30603">
    <property type="entry name" value="RNA POLYMERASE SIGMA FACTOR RPO"/>
    <property type="match status" value="1"/>
</dbReference>
<dbReference type="InterPro" id="IPR050239">
    <property type="entry name" value="Sigma-70_RNA_pol_init_factors"/>
</dbReference>
<dbReference type="EMBL" id="BQMJ01000015">
    <property type="protein sequence ID" value="GJQ10379.1"/>
    <property type="molecule type" value="Genomic_DNA"/>
</dbReference>
<evidence type="ECO:0000256" key="6">
    <source>
        <dbReference type="SAM" id="MobiDB-lite"/>
    </source>
</evidence>
<dbReference type="InterPro" id="IPR014284">
    <property type="entry name" value="RNA_pol_sigma-70_dom"/>
</dbReference>
<dbReference type="Pfam" id="PF04542">
    <property type="entry name" value="Sigma70_r2"/>
    <property type="match status" value="1"/>
</dbReference>
<reference evidence="10" key="1">
    <citation type="journal article" date="2022" name="Proc. Natl. Acad. Sci. U.S.A.">
        <title>Life cycle and functional genomics of the unicellular red alga Galdieria for elucidating algal and plant evolution and industrial use.</title>
        <authorList>
            <person name="Hirooka S."/>
            <person name="Itabashi T."/>
            <person name="Ichinose T.M."/>
            <person name="Onuma R."/>
            <person name="Fujiwara T."/>
            <person name="Yamashita S."/>
            <person name="Jong L.W."/>
            <person name="Tomita R."/>
            <person name="Iwane A.H."/>
            <person name="Miyagishima S.Y."/>
        </authorList>
    </citation>
    <scope>NUCLEOTIDE SEQUENCE</scope>
    <source>
        <strain evidence="10">NBRC 102759</strain>
    </source>
</reference>
<name>A0A9C7PTW2_9RHOD</name>
<protein>
    <recommendedName>
        <fullName evidence="12">RNA polymerase sigma-70 domain-containing protein</fullName>
    </recommendedName>
</protein>
<dbReference type="InterPro" id="IPR013325">
    <property type="entry name" value="RNA_pol_sigma_r2"/>
</dbReference>
<dbReference type="Pfam" id="PF04545">
    <property type="entry name" value="Sigma70_r4"/>
    <property type="match status" value="1"/>
</dbReference>
<evidence type="ECO:0000259" key="9">
    <source>
        <dbReference type="Pfam" id="PF04545"/>
    </source>
</evidence>
<keyword evidence="2" id="KW-0805">Transcription regulation</keyword>
<dbReference type="Proteomes" id="UP001061958">
    <property type="component" value="Unassembled WGS sequence"/>
</dbReference>
<evidence type="ECO:0000259" key="7">
    <source>
        <dbReference type="Pfam" id="PF04539"/>
    </source>
</evidence>
<sequence length="543" mass="61687">MQTCFVQTIGLCFSILTPFHLNVLRTSPLWNSNSRLDYVRQTVRHNSVLGGNLEMKAATCVCYTRNCKPCVSGNRPRSQRNERYSKKASKMENSKVILEEPEAKKKLNTEEEGFPEEYTTEKFCDEKNIEALSTDALVKATLQLEKSLNYQTSNKKISRRTEPFSKHSLGKSSLESTLDELEVSFSDNTRLVTDEKNGNFELSVLGSSSVIAIRRGNNTVFNLKEYLENIQQSQTFRQSEELKLTENIKRVATADSMFKELCQRLNREPTVYEWADAVQVSIVELEEIMKLGRISKQALVTLHMGLIRMIAGEVLRSRFSVDAKTNFMDLVQEGSLGVLRAAEKYDGKLGWKFSTYASWWIRATMNRALEEHSRSVHIPVGVLESYHMAKKSATSLKEKLGRTPTDEEIARDMGISVKKLKFCIQSVHNRPISLDSFFSTSDSSKDDIHEKLSIPDSDTDGGIDKILESMLRTDLEQLIDEKLKPKEKQALTLRFGLEDGIPRSLEECGRIMALSCERVRKIVLAGLDKLRHPSVIKKLEVYA</sequence>
<dbReference type="Gene3D" id="1.10.10.10">
    <property type="entry name" value="Winged helix-like DNA-binding domain superfamily/Winged helix DNA-binding domain"/>
    <property type="match status" value="2"/>
</dbReference>
<comment type="similarity">
    <text evidence="1">Belongs to the sigma-70 factor family.</text>
</comment>
<proteinExistence type="inferred from homology"/>
<dbReference type="GO" id="GO:0003677">
    <property type="term" value="F:DNA binding"/>
    <property type="evidence" value="ECO:0007669"/>
    <property type="project" value="UniProtKB-KW"/>
</dbReference>
<dbReference type="InterPro" id="IPR000943">
    <property type="entry name" value="RNA_pol_sigma70"/>
</dbReference>
<keyword evidence="3" id="KW-0731">Sigma factor</keyword>
<feature type="domain" description="RNA polymerase sigma-70 region 3" evidence="7">
    <location>
        <begin position="390"/>
        <end position="456"/>
    </location>
</feature>
<evidence type="ECO:0000256" key="3">
    <source>
        <dbReference type="ARBA" id="ARBA00023082"/>
    </source>
</evidence>
<dbReference type="PRINTS" id="PR00046">
    <property type="entry name" value="SIGMA70FCT"/>
</dbReference>
<dbReference type="GO" id="GO:0006352">
    <property type="term" value="P:DNA-templated transcription initiation"/>
    <property type="evidence" value="ECO:0007669"/>
    <property type="project" value="InterPro"/>
</dbReference>
<dbReference type="NCBIfam" id="TIGR02937">
    <property type="entry name" value="sigma70-ECF"/>
    <property type="match status" value="1"/>
</dbReference>
<keyword evidence="5" id="KW-0804">Transcription</keyword>
<evidence type="ECO:0000256" key="5">
    <source>
        <dbReference type="ARBA" id="ARBA00023163"/>
    </source>
</evidence>
<feature type="compositionally biased region" description="Basic and acidic residues" evidence="6">
    <location>
        <begin position="79"/>
        <end position="93"/>
    </location>
</feature>
<evidence type="ECO:0000259" key="8">
    <source>
        <dbReference type="Pfam" id="PF04542"/>
    </source>
</evidence>
<evidence type="ECO:0000313" key="10">
    <source>
        <dbReference type="EMBL" id="GJQ10379.1"/>
    </source>
</evidence>
<comment type="caution">
    <text evidence="10">The sequence shown here is derived from an EMBL/GenBank/DDBJ whole genome shotgun (WGS) entry which is preliminary data.</text>
</comment>
<dbReference type="SUPFAM" id="SSF88659">
    <property type="entry name" value="Sigma3 and sigma4 domains of RNA polymerase sigma factors"/>
    <property type="match status" value="2"/>
</dbReference>